<proteinExistence type="predicted"/>
<dbReference type="CDD" id="cd00093">
    <property type="entry name" value="HTH_XRE"/>
    <property type="match status" value="1"/>
</dbReference>
<dbReference type="Gene3D" id="3.30.450.180">
    <property type="match status" value="1"/>
</dbReference>
<dbReference type="Gene3D" id="1.10.260.40">
    <property type="entry name" value="lambda repressor-like DNA-binding domains"/>
    <property type="match status" value="1"/>
</dbReference>
<dbReference type="InterPro" id="IPR010982">
    <property type="entry name" value="Lambda_DNA-bd_dom_sf"/>
</dbReference>
<comment type="caution">
    <text evidence="2">The sequence shown here is derived from an EMBL/GenBank/DDBJ whole genome shotgun (WGS) entry which is preliminary data.</text>
</comment>
<protein>
    <submittedName>
        <fullName evidence="2">Helix-turn-helix transcriptional regulator</fullName>
    </submittedName>
</protein>
<dbReference type="Pfam" id="PF17765">
    <property type="entry name" value="MLTR_LBD"/>
    <property type="match status" value="1"/>
</dbReference>
<dbReference type="PANTHER" id="PTHR35010:SF2">
    <property type="entry name" value="BLL4672 PROTEIN"/>
    <property type="match status" value="1"/>
</dbReference>
<dbReference type="InterPro" id="IPR041413">
    <property type="entry name" value="MLTR_LBD"/>
</dbReference>
<reference evidence="2 3" key="1">
    <citation type="submission" date="2024-10" db="EMBL/GenBank/DDBJ databases">
        <title>The Natural Products Discovery Center: Release of the First 8490 Sequenced Strains for Exploring Actinobacteria Biosynthetic Diversity.</title>
        <authorList>
            <person name="Kalkreuter E."/>
            <person name="Kautsar S.A."/>
            <person name="Yang D."/>
            <person name="Bader C.D."/>
            <person name="Teijaro C.N."/>
            <person name="Fluegel L."/>
            <person name="Davis C.M."/>
            <person name="Simpson J.R."/>
            <person name="Lauterbach L."/>
            <person name="Steele A.D."/>
            <person name="Gui C."/>
            <person name="Meng S."/>
            <person name="Li G."/>
            <person name="Viehrig K."/>
            <person name="Ye F."/>
            <person name="Su P."/>
            <person name="Kiefer A.F."/>
            <person name="Nichols A."/>
            <person name="Cepeda A.J."/>
            <person name="Yan W."/>
            <person name="Fan B."/>
            <person name="Jiang Y."/>
            <person name="Adhikari A."/>
            <person name="Zheng C.-J."/>
            <person name="Schuster L."/>
            <person name="Cowan T.M."/>
            <person name="Smanski M.J."/>
            <person name="Chevrette M.G."/>
            <person name="De Carvalho L.P.S."/>
            <person name="Shen B."/>
        </authorList>
    </citation>
    <scope>NUCLEOTIDE SEQUENCE [LARGE SCALE GENOMIC DNA]</scope>
    <source>
        <strain evidence="2 3">NPDC000087</strain>
    </source>
</reference>
<evidence type="ECO:0000259" key="1">
    <source>
        <dbReference type="PROSITE" id="PS50943"/>
    </source>
</evidence>
<dbReference type="InterPro" id="IPR001387">
    <property type="entry name" value="Cro/C1-type_HTH"/>
</dbReference>
<dbReference type="PROSITE" id="PS50943">
    <property type="entry name" value="HTH_CROC1"/>
    <property type="match status" value="1"/>
</dbReference>
<evidence type="ECO:0000313" key="2">
    <source>
        <dbReference type="EMBL" id="MFF5287953.1"/>
    </source>
</evidence>
<dbReference type="Pfam" id="PF13560">
    <property type="entry name" value="HTH_31"/>
    <property type="match status" value="1"/>
</dbReference>
<evidence type="ECO:0000313" key="3">
    <source>
        <dbReference type="Proteomes" id="UP001602245"/>
    </source>
</evidence>
<dbReference type="RefSeq" id="WP_020516459.1">
    <property type="nucleotide sequence ID" value="NZ_JBIAZU010000001.1"/>
</dbReference>
<accession>A0ABW6W3S2</accession>
<gene>
    <name evidence="2" type="ORF">ACFY35_00845</name>
</gene>
<dbReference type="SUPFAM" id="SSF47413">
    <property type="entry name" value="lambda repressor-like DNA-binding domains"/>
    <property type="match status" value="1"/>
</dbReference>
<feature type="domain" description="HTH cro/C1-type" evidence="1">
    <location>
        <begin position="34"/>
        <end position="81"/>
    </location>
</feature>
<dbReference type="EMBL" id="JBIAZU010000001">
    <property type="protein sequence ID" value="MFF5287953.1"/>
    <property type="molecule type" value="Genomic_DNA"/>
</dbReference>
<sequence>MSSDLGEFLRSRRARIGPAEAGLPAGVGRRQTPGLRREELAAVAGVSIDYYTRLEQGRDRNPSVAVLEALADALRLDDDEREHLHRLASGRSTPAGGRRPESARPGLRQLLETVRPSPGFVLNPGSDILAENPEGLALLPGLGEWPRGRRNFVRYMFRHPAAREVIASWPRMAQDCVAHLRTIAPDQAAGLVAELSAVSTDFAALWRDYDVRVKSGTDRTFRHPSVGRLDLRSEVLSVADGQRLVVFQAAPGSPSADALALLSLAARP</sequence>
<name>A0ABW6W3S2_9ACTN</name>
<keyword evidence="3" id="KW-1185">Reference proteome</keyword>
<dbReference type="SMART" id="SM00530">
    <property type="entry name" value="HTH_XRE"/>
    <property type="match status" value="1"/>
</dbReference>
<dbReference type="PANTHER" id="PTHR35010">
    <property type="entry name" value="BLL4672 PROTEIN-RELATED"/>
    <property type="match status" value="1"/>
</dbReference>
<dbReference type="Proteomes" id="UP001602245">
    <property type="component" value="Unassembled WGS sequence"/>
</dbReference>
<organism evidence="2 3">
    <name type="scientific">Paractinoplanes globisporus</name>
    <dbReference type="NCBI Taxonomy" id="113565"/>
    <lineage>
        <taxon>Bacteria</taxon>
        <taxon>Bacillati</taxon>
        <taxon>Actinomycetota</taxon>
        <taxon>Actinomycetes</taxon>
        <taxon>Micromonosporales</taxon>
        <taxon>Micromonosporaceae</taxon>
        <taxon>Paractinoplanes</taxon>
    </lineage>
</organism>